<sequence length="166" mass="18665">MENGRQAVAARLMCGGTIGYMGGSKVDVWRDNWIHGLSKPIGDNNHPKKVMELLTEEGEWDRIALQAILPNNISSLVLRIPVGKILRNDSFNWPFRKDGEYPVKTGYHIAKKEENGSTTNQASTSNDHKELWKKQLNMLSYYVTGQGQRGLAPKSSAPQQSRQPHH</sequence>
<dbReference type="Proteomes" id="UP001341840">
    <property type="component" value="Unassembled WGS sequence"/>
</dbReference>
<evidence type="ECO:0000313" key="3">
    <source>
        <dbReference type="Proteomes" id="UP001341840"/>
    </source>
</evidence>
<dbReference type="EMBL" id="JASCZI010211775">
    <property type="protein sequence ID" value="MED6196609.1"/>
    <property type="molecule type" value="Genomic_DNA"/>
</dbReference>
<evidence type="ECO:0000256" key="1">
    <source>
        <dbReference type="SAM" id="MobiDB-lite"/>
    </source>
</evidence>
<evidence type="ECO:0000313" key="2">
    <source>
        <dbReference type="EMBL" id="MED6196609.1"/>
    </source>
</evidence>
<accession>A0ABU6XEY5</accession>
<protein>
    <submittedName>
        <fullName evidence="2">Uncharacterized protein</fullName>
    </submittedName>
</protein>
<name>A0ABU6XEY5_9FABA</name>
<proteinExistence type="predicted"/>
<keyword evidence="3" id="KW-1185">Reference proteome</keyword>
<reference evidence="2 3" key="1">
    <citation type="journal article" date="2023" name="Plants (Basel)">
        <title>Bridging the Gap: Combining Genomics and Transcriptomics Approaches to Understand Stylosanthes scabra, an Orphan Legume from the Brazilian Caatinga.</title>
        <authorList>
            <person name="Ferreira-Neto J.R.C."/>
            <person name="da Silva M.D."/>
            <person name="Binneck E."/>
            <person name="de Melo N.F."/>
            <person name="da Silva R.H."/>
            <person name="de Melo A.L.T.M."/>
            <person name="Pandolfi V."/>
            <person name="Bustamante F.O."/>
            <person name="Brasileiro-Vidal A.C."/>
            <person name="Benko-Iseppon A.M."/>
        </authorList>
    </citation>
    <scope>NUCLEOTIDE SEQUENCE [LARGE SCALE GENOMIC DNA]</scope>
    <source>
        <tissue evidence="2">Leaves</tissue>
    </source>
</reference>
<organism evidence="2 3">
    <name type="scientific">Stylosanthes scabra</name>
    <dbReference type="NCBI Taxonomy" id="79078"/>
    <lineage>
        <taxon>Eukaryota</taxon>
        <taxon>Viridiplantae</taxon>
        <taxon>Streptophyta</taxon>
        <taxon>Embryophyta</taxon>
        <taxon>Tracheophyta</taxon>
        <taxon>Spermatophyta</taxon>
        <taxon>Magnoliopsida</taxon>
        <taxon>eudicotyledons</taxon>
        <taxon>Gunneridae</taxon>
        <taxon>Pentapetalae</taxon>
        <taxon>rosids</taxon>
        <taxon>fabids</taxon>
        <taxon>Fabales</taxon>
        <taxon>Fabaceae</taxon>
        <taxon>Papilionoideae</taxon>
        <taxon>50 kb inversion clade</taxon>
        <taxon>dalbergioids sensu lato</taxon>
        <taxon>Dalbergieae</taxon>
        <taxon>Pterocarpus clade</taxon>
        <taxon>Stylosanthes</taxon>
    </lineage>
</organism>
<comment type="caution">
    <text evidence="2">The sequence shown here is derived from an EMBL/GenBank/DDBJ whole genome shotgun (WGS) entry which is preliminary data.</text>
</comment>
<gene>
    <name evidence="2" type="ORF">PIB30_049069</name>
</gene>
<feature type="region of interest" description="Disordered" evidence="1">
    <location>
        <begin position="146"/>
        <end position="166"/>
    </location>
</feature>
<feature type="compositionally biased region" description="Polar residues" evidence="1">
    <location>
        <begin position="156"/>
        <end position="166"/>
    </location>
</feature>